<reference evidence="1" key="1">
    <citation type="submission" date="2016-10" db="EMBL/GenBank/DDBJ databases">
        <title>Sequence of Gallionella enrichment culture.</title>
        <authorList>
            <person name="Poehlein A."/>
            <person name="Muehling M."/>
            <person name="Daniel R."/>
        </authorList>
    </citation>
    <scope>NUCLEOTIDE SEQUENCE</scope>
</reference>
<dbReference type="EMBL" id="MLJW01004938">
    <property type="protein sequence ID" value="OIQ69064.1"/>
    <property type="molecule type" value="Genomic_DNA"/>
</dbReference>
<protein>
    <submittedName>
        <fullName evidence="1">Uncharacterized protein</fullName>
    </submittedName>
</protein>
<comment type="caution">
    <text evidence="1">The sequence shown here is derived from an EMBL/GenBank/DDBJ whole genome shotgun (WGS) entry which is preliminary data.</text>
</comment>
<dbReference type="AlphaFoldDB" id="A0A1J5PE67"/>
<sequence length="78" mass="8854">MRAHRVRHPAQQHDRDVALAAFKLRDIAFGYPGNFGEHLARHAAKRAHVADTLAELFEKAGFWIASLGHDPRMKRARS</sequence>
<gene>
    <name evidence="1" type="ORF">GALL_493360</name>
</gene>
<organism evidence="1">
    <name type="scientific">mine drainage metagenome</name>
    <dbReference type="NCBI Taxonomy" id="410659"/>
    <lineage>
        <taxon>unclassified sequences</taxon>
        <taxon>metagenomes</taxon>
        <taxon>ecological metagenomes</taxon>
    </lineage>
</organism>
<proteinExistence type="predicted"/>
<accession>A0A1J5PE67</accession>
<name>A0A1J5PE67_9ZZZZ</name>
<evidence type="ECO:0000313" key="1">
    <source>
        <dbReference type="EMBL" id="OIQ69064.1"/>
    </source>
</evidence>